<keyword evidence="3" id="KW-1185">Reference proteome</keyword>
<reference evidence="2" key="1">
    <citation type="journal article" date="2021" name="Front. Microbiol.">
        <title>Comprehensive Comparative Genomics and Phenotyping of Methylobacterium Species.</title>
        <authorList>
            <person name="Alessa O."/>
            <person name="Ogura Y."/>
            <person name="Fujitani Y."/>
            <person name="Takami H."/>
            <person name="Hayashi T."/>
            <person name="Sahin N."/>
            <person name="Tani A."/>
        </authorList>
    </citation>
    <scope>NUCLEOTIDE SEQUENCE</scope>
    <source>
        <strain evidence="2">NBRC 15686</strain>
    </source>
</reference>
<feature type="region of interest" description="Disordered" evidence="1">
    <location>
        <begin position="49"/>
        <end position="70"/>
    </location>
</feature>
<dbReference type="Proteomes" id="UP001055039">
    <property type="component" value="Unassembled WGS sequence"/>
</dbReference>
<dbReference type="RefSeq" id="WP_133089999.1">
    <property type="nucleotide sequence ID" value="NZ_BAAADH010000024.1"/>
</dbReference>
<evidence type="ECO:0000313" key="2">
    <source>
        <dbReference type="EMBL" id="GJE65752.1"/>
    </source>
</evidence>
<gene>
    <name evidence="2" type="ORF">LNAOJCKE_2963</name>
</gene>
<evidence type="ECO:0000313" key="3">
    <source>
        <dbReference type="Proteomes" id="UP001055039"/>
    </source>
</evidence>
<evidence type="ECO:0000256" key="1">
    <source>
        <dbReference type="SAM" id="MobiDB-lite"/>
    </source>
</evidence>
<dbReference type="EMBL" id="BPRC01000009">
    <property type="protein sequence ID" value="GJE65752.1"/>
    <property type="molecule type" value="Genomic_DNA"/>
</dbReference>
<proteinExistence type="predicted"/>
<comment type="caution">
    <text evidence="2">The sequence shown here is derived from an EMBL/GenBank/DDBJ whole genome shotgun (WGS) entry which is preliminary data.</text>
</comment>
<protein>
    <submittedName>
        <fullName evidence="2">Uncharacterized protein</fullName>
    </submittedName>
</protein>
<accession>A0ABQ4UGW0</accession>
<organism evidence="2 3">
    <name type="scientific">Methylorubrum aminovorans</name>
    <dbReference type="NCBI Taxonomy" id="269069"/>
    <lineage>
        <taxon>Bacteria</taxon>
        <taxon>Pseudomonadati</taxon>
        <taxon>Pseudomonadota</taxon>
        <taxon>Alphaproteobacteria</taxon>
        <taxon>Hyphomicrobiales</taxon>
        <taxon>Methylobacteriaceae</taxon>
        <taxon>Methylorubrum</taxon>
    </lineage>
</organism>
<reference evidence="2" key="2">
    <citation type="submission" date="2021-08" db="EMBL/GenBank/DDBJ databases">
        <authorList>
            <person name="Tani A."/>
            <person name="Ola A."/>
            <person name="Ogura Y."/>
            <person name="Katsura K."/>
            <person name="Hayashi T."/>
        </authorList>
    </citation>
    <scope>NUCLEOTIDE SEQUENCE</scope>
    <source>
        <strain evidence="2">NBRC 15686</strain>
    </source>
</reference>
<name>A0ABQ4UGW0_9HYPH</name>
<sequence length="70" mass="7524">MQVLHSIGQACGGGLRAGVGGLIAALDRLTLLVGRVSEGVEASLARRTPHLRSRRRPDGRQPLDLPFLHF</sequence>